<sequence length="28" mass="3278">MPEMDMSKEIDRSAVNIWNLLRDADPDD</sequence>
<feature type="non-terminal residue" evidence="1">
    <location>
        <position position="28"/>
    </location>
</feature>
<gene>
    <name evidence="1" type="ORF">TMI583_LOCUS49032</name>
</gene>
<protein>
    <submittedName>
        <fullName evidence="1">Uncharacterized protein</fullName>
    </submittedName>
</protein>
<dbReference type="AlphaFoldDB" id="A0A8S2Y2U5"/>
<dbReference type="EMBL" id="CAJOBA010103954">
    <property type="protein sequence ID" value="CAF4530344.1"/>
    <property type="molecule type" value="Genomic_DNA"/>
</dbReference>
<organism evidence="1 2">
    <name type="scientific">Didymodactylos carnosus</name>
    <dbReference type="NCBI Taxonomy" id="1234261"/>
    <lineage>
        <taxon>Eukaryota</taxon>
        <taxon>Metazoa</taxon>
        <taxon>Spiralia</taxon>
        <taxon>Gnathifera</taxon>
        <taxon>Rotifera</taxon>
        <taxon>Eurotatoria</taxon>
        <taxon>Bdelloidea</taxon>
        <taxon>Philodinida</taxon>
        <taxon>Philodinidae</taxon>
        <taxon>Didymodactylos</taxon>
    </lineage>
</organism>
<name>A0A8S2Y2U5_9BILA</name>
<accession>A0A8S2Y2U5</accession>
<dbReference type="Proteomes" id="UP000682733">
    <property type="component" value="Unassembled WGS sequence"/>
</dbReference>
<proteinExistence type="predicted"/>
<reference evidence="1" key="1">
    <citation type="submission" date="2021-02" db="EMBL/GenBank/DDBJ databases">
        <authorList>
            <person name="Nowell W R."/>
        </authorList>
    </citation>
    <scope>NUCLEOTIDE SEQUENCE</scope>
</reference>
<comment type="caution">
    <text evidence="1">The sequence shown here is derived from an EMBL/GenBank/DDBJ whole genome shotgun (WGS) entry which is preliminary data.</text>
</comment>
<evidence type="ECO:0000313" key="1">
    <source>
        <dbReference type="EMBL" id="CAF4530344.1"/>
    </source>
</evidence>
<evidence type="ECO:0000313" key="2">
    <source>
        <dbReference type="Proteomes" id="UP000682733"/>
    </source>
</evidence>